<name>A0A3P8UPP0_CYNSE</name>
<dbReference type="GO" id="GO:0016324">
    <property type="term" value="C:apical plasma membrane"/>
    <property type="evidence" value="ECO:0007669"/>
    <property type="project" value="TreeGrafter"/>
</dbReference>
<dbReference type="GO" id="GO:0043495">
    <property type="term" value="F:protein-membrane adaptor activity"/>
    <property type="evidence" value="ECO:0007669"/>
    <property type="project" value="TreeGrafter"/>
</dbReference>
<dbReference type="Gene3D" id="2.30.42.10">
    <property type="match status" value="2"/>
</dbReference>
<dbReference type="GO" id="GO:0001726">
    <property type="term" value="C:ruffle"/>
    <property type="evidence" value="ECO:0007669"/>
    <property type="project" value="UniProtKB-SubCell"/>
</dbReference>
<dbReference type="GO" id="GO:0021591">
    <property type="term" value="P:ventricular system development"/>
    <property type="evidence" value="ECO:0007669"/>
    <property type="project" value="Ensembl"/>
</dbReference>
<reference evidence="12" key="3">
    <citation type="submission" date="2025-09" db="UniProtKB">
        <authorList>
            <consortium name="Ensembl"/>
        </authorList>
    </citation>
    <scope>IDENTIFICATION</scope>
</reference>
<dbReference type="GO" id="GO:0006612">
    <property type="term" value="P:protein targeting to membrane"/>
    <property type="evidence" value="ECO:0007669"/>
    <property type="project" value="Ensembl"/>
</dbReference>
<dbReference type="InterPro" id="IPR001478">
    <property type="entry name" value="PDZ"/>
</dbReference>
<feature type="domain" description="PDZ" evidence="11">
    <location>
        <begin position="150"/>
        <end position="198"/>
    </location>
</feature>
<dbReference type="STRING" id="244447.ENSCSEP00000004327"/>
<dbReference type="GO" id="GO:0055078">
    <property type="term" value="P:sodium ion homeostasis"/>
    <property type="evidence" value="ECO:0007669"/>
    <property type="project" value="Ensembl"/>
</dbReference>
<dbReference type="InterPro" id="IPR015098">
    <property type="entry name" value="EBP50_C"/>
</dbReference>
<evidence type="ECO:0000256" key="4">
    <source>
        <dbReference type="ARBA" id="ARBA00004486"/>
    </source>
</evidence>
<evidence type="ECO:0000256" key="1">
    <source>
        <dbReference type="ARBA" id="ARBA00004105"/>
    </source>
</evidence>
<dbReference type="SMART" id="SM00228">
    <property type="entry name" value="PDZ"/>
    <property type="match status" value="2"/>
</dbReference>
<dbReference type="Pfam" id="PF09007">
    <property type="entry name" value="EBP50_C"/>
    <property type="match status" value="1"/>
</dbReference>
<dbReference type="GO" id="GO:0012505">
    <property type="term" value="C:endomembrane system"/>
    <property type="evidence" value="ECO:0007669"/>
    <property type="project" value="UniProtKB-SubCell"/>
</dbReference>
<feature type="domain" description="PDZ" evidence="11">
    <location>
        <begin position="8"/>
        <end position="88"/>
    </location>
</feature>
<keyword evidence="6" id="KW-0677">Repeat</keyword>
<dbReference type="AlphaFoldDB" id="A0A3P8UPP0"/>
<dbReference type="GO" id="GO:0071599">
    <property type="term" value="P:otic vesicle development"/>
    <property type="evidence" value="ECO:0007669"/>
    <property type="project" value="Ensembl"/>
</dbReference>
<evidence type="ECO:0000313" key="13">
    <source>
        <dbReference type="Proteomes" id="UP000265120"/>
    </source>
</evidence>
<dbReference type="Ensembl" id="ENSCSET00000004382.1">
    <property type="protein sequence ID" value="ENSCSEP00000004327.1"/>
    <property type="gene ID" value="ENSCSEG00000002810.1"/>
</dbReference>
<evidence type="ECO:0000256" key="9">
    <source>
        <dbReference type="PIRNR" id="PIRNR037866"/>
    </source>
</evidence>
<dbReference type="PROSITE" id="PS50106">
    <property type="entry name" value="PDZ"/>
    <property type="match status" value="2"/>
</dbReference>
<dbReference type="InterPro" id="IPR036034">
    <property type="entry name" value="PDZ_sf"/>
</dbReference>
<accession>A0A3P8UPP0</accession>
<dbReference type="PANTHER" id="PTHR14191:SF7">
    <property type="entry name" value="NA(+)_H(+) EXCHANGE REGULATORY COFACTOR NHE-RF1"/>
    <property type="match status" value="1"/>
</dbReference>
<keyword evidence="7 9" id="KW-0472">Membrane</keyword>
<dbReference type="Proteomes" id="UP000265120">
    <property type="component" value="Chromosome 8"/>
</dbReference>
<dbReference type="SUPFAM" id="SSF50156">
    <property type="entry name" value="PDZ domain-like"/>
    <property type="match status" value="2"/>
</dbReference>
<reference evidence="12 13" key="1">
    <citation type="journal article" date="2014" name="Nat. Genet.">
        <title>Whole-genome sequence of a flatfish provides insights into ZW sex chromosome evolution and adaptation to a benthic lifestyle.</title>
        <authorList>
            <person name="Chen S."/>
            <person name="Zhang G."/>
            <person name="Shao C."/>
            <person name="Huang Q."/>
            <person name="Liu G."/>
            <person name="Zhang P."/>
            <person name="Song W."/>
            <person name="An N."/>
            <person name="Chalopin D."/>
            <person name="Volff J.N."/>
            <person name="Hong Y."/>
            <person name="Li Q."/>
            <person name="Sha Z."/>
            <person name="Zhou H."/>
            <person name="Xie M."/>
            <person name="Yu Q."/>
            <person name="Liu Y."/>
            <person name="Xiang H."/>
            <person name="Wang N."/>
            <person name="Wu K."/>
            <person name="Yang C."/>
            <person name="Zhou Q."/>
            <person name="Liao X."/>
            <person name="Yang L."/>
            <person name="Hu Q."/>
            <person name="Zhang J."/>
            <person name="Meng L."/>
            <person name="Jin L."/>
            <person name="Tian Y."/>
            <person name="Lian J."/>
            <person name="Yang J."/>
            <person name="Miao G."/>
            <person name="Liu S."/>
            <person name="Liang Z."/>
            <person name="Yan F."/>
            <person name="Li Y."/>
            <person name="Sun B."/>
            <person name="Zhang H."/>
            <person name="Zhang J."/>
            <person name="Zhu Y."/>
            <person name="Du M."/>
            <person name="Zhao Y."/>
            <person name="Schartl M."/>
            <person name="Tang Q."/>
            <person name="Wang J."/>
        </authorList>
    </citation>
    <scope>NUCLEOTIDE SEQUENCE</scope>
</reference>
<evidence type="ECO:0000256" key="7">
    <source>
        <dbReference type="ARBA" id="ARBA00023136"/>
    </source>
</evidence>
<evidence type="ECO:0000256" key="8">
    <source>
        <dbReference type="ARBA" id="ARBA00023273"/>
    </source>
</evidence>
<evidence type="ECO:0000256" key="6">
    <source>
        <dbReference type="ARBA" id="ARBA00022737"/>
    </source>
</evidence>
<keyword evidence="8" id="KW-0966">Cell projection</keyword>
<keyword evidence="13" id="KW-1185">Reference proteome</keyword>
<dbReference type="PANTHER" id="PTHR14191">
    <property type="entry name" value="PDZ DOMAIN CONTAINING PROTEIN"/>
    <property type="match status" value="1"/>
</dbReference>
<dbReference type="GO" id="GO:0016055">
    <property type="term" value="P:Wnt signaling pathway"/>
    <property type="evidence" value="ECO:0007669"/>
    <property type="project" value="UniProtKB-KW"/>
</dbReference>
<comment type="function">
    <text evidence="9">Scaffold protein that connects plasma membrane proteins with members of the ezrin/moesin/radixin family and thereby helps to link them to the actin cytoskeleton and to regulate their surface expression.</text>
</comment>
<evidence type="ECO:0000256" key="3">
    <source>
        <dbReference type="ARBA" id="ARBA00004466"/>
    </source>
</evidence>
<feature type="compositionally biased region" description="Basic and acidic residues" evidence="10">
    <location>
        <begin position="326"/>
        <end position="337"/>
    </location>
</feature>
<feature type="compositionally biased region" description="Low complexity" evidence="10">
    <location>
        <begin position="257"/>
        <end position="277"/>
    </location>
</feature>
<evidence type="ECO:0000256" key="2">
    <source>
        <dbReference type="ARBA" id="ARBA00004184"/>
    </source>
</evidence>
<organism evidence="12 13">
    <name type="scientific">Cynoglossus semilaevis</name>
    <name type="common">Tongue sole</name>
    <dbReference type="NCBI Taxonomy" id="244447"/>
    <lineage>
        <taxon>Eukaryota</taxon>
        <taxon>Metazoa</taxon>
        <taxon>Chordata</taxon>
        <taxon>Craniata</taxon>
        <taxon>Vertebrata</taxon>
        <taxon>Euteleostomi</taxon>
        <taxon>Actinopterygii</taxon>
        <taxon>Neopterygii</taxon>
        <taxon>Teleostei</taxon>
        <taxon>Neoteleostei</taxon>
        <taxon>Acanthomorphata</taxon>
        <taxon>Carangaria</taxon>
        <taxon>Pleuronectiformes</taxon>
        <taxon>Pleuronectoidei</taxon>
        <taxon>Cynoglossidae</taxon>
        <taxon>Cynoglossinae</taxon>
        <taxon>Cynoglossus</taxon>
    </lineage>
</organism>
<reference evidence="12" key="2">
    <citation type="submission" date="2025-08" db="UniProtKB">
        <authorList>
            <consortium name="Ensembl"/>
        </authorList>
    </citation>
    <scope>IDENTIFICATION</scope>
</reference>
<dbReference type="GO" id="GO:0005102">
    <property type="term" value="F:signaling receptor binding"/>
    <property type="evidence" value="ECO:0007669"/>
    <property type="project" value="TreeGrafter"/>
</dbReference>
<dbReference type="OMA" id="MPTEEHI"/>
<proteinExistence type="predicted"/>
<evidence type="ECO:0000256" key="5">
    <source>
        <dbReference type="ARBA" id="ARBA00022687"/>
    </source>
</evidence>
<feature type="region of interest" description="Disordered" evidence="10">
    <location>
        <begin position="240"/>
        <end position="337"/>
    </location>
</feature>
<dbReference type="InParanoid" id="A0A3P8UPP0"/>
<dbReference type="InterPro" id="IPR017300">
    <property type="entry name" value="NHERF-1/NHERF-2"/>
</dbReference>
<evidence type="ECO:0000256" key="10">
    <source>
        <dbReference type="SAM" id="MobiDB-lite"/>
    </source>
</evidence>
<protein>
    <recommendedName>
        <fullName evidence="9">Na(+)/H(+) exchange regulatory cofactor NHE-RF</fullName>
    </recommendedName>
</protein>
<evidence type="ECO:0000259" key="11">
    <source>
        <dbReference type="PROSITE" id="PS50106"/>
    </source>
</evidence>
<dbReference type="GO" id="GO:0005902">
    <property type="term" value="C:microvillus"/>
    <property type="evidence" value="ECO:0007669"/>
    <property type="project" value="UniProtKB-SubCell"/>
</dbReference>
<dbReference type="GeneTree" id="ENSGT00950000182849"/>
<comment type="subcellular location">
    <subcellularLocation>
        <location evidence="4">Cell projection</location>
        <location evidence="4">Filopodium</location>
    </subcellularLocation>
    <subcellularLocation>
        <location evidence="1">Cell projection</location>
        <location evidence="1">Microvillus</location>
    </subcellularLocation>
    <subcellularLocation>
        <location evidence="3">Cell projection</location>
        <location evidence="3">Ruffle</location>
    </subcellularLocation>
    <subcellularLocation>
        <location evidence="2 9">Endomembrane system</location>
        <topology evidence="2 9">Peripheral membrane protein</topology>
    </subcellularLocation>
</comment>
<dbReference type="InterPro" id="IPR051067">
    <property type="entry name" value="NHER"/>
</dbReference>
<dbReference type="CDD" id="cd06768">
    <property type="entry name" value="PDZ_NHERF-like"/>
    <property type="match status" value="2"/>
</dbReference>
<evidence type="ECO:0000313" key="12">
    <source>
        <dbReference type="Ensembl" id="ENSCSEP00000004327.1"/>
    </source>
</evidence>
<dbReference type="Pfam" id="PF00595">
    <property type="entry name" value="PDZ"/>
    <property type="match status" value="2"/>
</dbReference>
<dbReference type="PIRSF" id="PIRSF037866">
    <property type="entry name" value="EBP50"/>
    <property type="match status" value="1"/>
</dbReference>
<sequence>MSSLRPRRCLMEKTPDGYGFHLHGEKRRSGQFIRLVEPDTPAAEAGLRAGDRLAFVNGENVEGENHQQVVGRIRATEPGQHLELIVYDNETAELLEKHGLQCRKEYVTEGIPVPGASSGDSDSERGAILKNEGLCFVSSSQGDSTGPRPRLCVLKKGEGGYGFNLHSEKSRPGQFIRAVDDNSPAHRAGLKPQDKIIQHSDVVSAIKAGGDETRLLVVDPEAEEFFRSCNVLPTVEHLTGRLPEPVSQKTSEDEEPSSVVKAAQSQRSSVSSSSSDSSLRRADSSSTPPEVDRSPESDGLGLGLSLAQARERAHQKRAAKKAPNMDWRKRNELFSNL</sequence>
<dbReference type="GO" id="GO:0072659">
    <property type="term" value="P:protein localization to plasma membrane"/>
    <property type="evidence" value="ECO:0007669"/>
    <property type="project" value="TreeGrafter"/>
</dbReference>
<keyword evidence="5" id="KW-0879">Wnt signaling pathway</keyword>
<dbReference type="GO" id="GO:0030175">
    <property type="term" value="C:filopodium"/>
    <property type="evidence" value="ECO:0007669"/>
    <property type="project" value="UniProtKB-SubCell"/>
</dbReference>
<dbReference type="GO" id="GO:0043113">
    <property type="term" value="P:receptor clustering"/>
    <property type="evidence" value="ECO:0007669"/>
    <property type="project" value="Ensembl"/>
</dbReference>